<proteinExistence type="predicted"/>
<dbReference type="AlphaFoldDB" id="A0AAV3ZPR4"/>
<comment type="caution">
    <text evidence="1">The sequence shown here is derived from an EMBL/GenBank/DDBJ whole genome shotgun (WGS) entry which is preliminary data.</text>
</comment>
<accession>A0AAV3ZPR4</accession>
<evidence type="ECO:0000313" key="1">
    <source>
        <dbReference type="EMBL" id="GFN96552.1"/>
    </source>
</evidence>
<keyword evidence="2" id="KW-1185">Reference proteome</keyword>
<gene>
    <name evidence="1" type="ORF">PoB_002305800</name>
</gene>
<dbReference type="EMBL" id="BLXT01002683">
    <property type="protein sequence ID" value="GFN96552.1"/>
    <property type="molecule type" value="Genomic_DNA"/>
</dbReference>
<dbReference type="Proteomes" id="UP000735302">
    <property type="component" value="Unassembled WGS sequence"/>
</dbReference>
<organism evidence="1 2">
    <name type="scientific">Plakobranchus ocellatus</name>
    <dbReference type="NCBI Taxonomy" id="259542"/>
    <lineage>
        <taxon>Eukaryota</taxon>
        <taxon>Metazoa</taxon>
        <taxon>Spiralia</taxon>
        <taxon>Lophotrochozoa</taxon>
        <taxon>Mollusca</taxon>
        <taxon>Gastropoda</taxon>
        <taxon>Heterobranchia</taxon>
        <taxon>Euthyneura</taxon>
        <taxon>Panpulmonata</taxon>
        <taxon>Sacoglossa</taxon>
        <taxon>Placobranchoidea</taxon>
        <taxon>Plakobranchidae</taxon>
        <taxon>Plakobranchus</taxon>
    </lineage>
</organism>
<reference evidence="1 2" key="1">
    <citation type="journal article" date="2021" name="Elife">
        <title>Chloroplast acquisition without the gene transfer in kleptoplastic sea slugs, Plakobranchus ocellatus.</title>
        <authorList>
            <person name="Maeda T."/>
            <person name="Takahashi S."/>
            <person name="Yoshida T."/>
            <person name="Shimamura S."/>
            <person name="Takaki Y."/>
            <person name="Nagai Y."/>
            <person name="Toyoda A."/>
            <person name="Suzuki Y."/>
            <person name="Arimoto A."/>
            <person name="Ishii H."/>
            <person name="Satoh N."/>
            <person name="Nishiyama T."/>
            <person name="Hasebe M."/>
            <person name="Maruyama T."/>
            <person name="Minagawa J."/>
            <person name="Obokata J."/>
            <person name="Shigenobu S."/>
        </authorList>
    </citation>
    <scope>NUCLEOTIDE SEQUENCE [LARGE SCALE GENOMIC DNA]</scope>
</reference>
<name>A0AAV3ZPR4_9GAST</name>
<evidence type="ECO:0000313" key="2">
    <source>
        <dbReference type="Proteomes" id="UP000735302"/>
    </source>
</evidence>
<sequence>MKTPYELAISCSTGKDNSWARIIFLGVHEHRVTQPAVFLNTNDYKYEYRKYLSSVSTPNRAFNALLNALFNAPFYTSQMRHSLTLHEPNSTSNPLTYATNPLTYQTIASVLVAGQWL</sequence>
<protein>
    <submittedName>
        <fullName evidence="1">Uncharacterized protein</fullName>
    </submittedName>
</protein>